<keyword evidence="5" id="KW-1185">Reference proteome</keyword>
<dbReference type="InterPro" id="IPR016181">
    <property type="entry name" value="Acyl_CoA_acyltransferase"/>
</dbReference>
<dbReference type="PROSITE" id="PS51186">
    <property type="entry name" value="GNAT"/>
    <property type="match status" value="1"/>
</dbReference>
<dbReference type="PANTHER" id="PTHR43800">
    <property type="entry name" value="PEPTIDYL-LYSINE N-ACETYLTRANSFERASE YJAB"/>
    <property type="match status" value="1"/>
</dbReference>
<proteinExistence type="predicted"/>
<evidence type="ECO:0000259" key="3">
    <source>
        <dbReference type="PROSITE" id="PS51186"/>
    </source>
</evidence>
<dbReference type="AlphaFoldDB" id="A0A1V2TEM3"/>
<comment type="caution">
    <text evidence="4">The sequence shown here is derived from an EMBL/GenBank/DDBJ whole genome shotgun (WGS) entry which is preliminary data.</text>
</comment>
<evidence type="ECO:0000256" key="2">
    <source>
        <dbReference type="ARBA" id="ARBA00023315"/>
    </source>
</evidence>
<dbReference type="Proteomes" id="UP000188836">
    <property type="component" value="Unassembled WGS sequence"/>
</dbReference>
<evidence type="ECO:0000313" key="5">
    <source>
        <dbReference type="Proteomes" id="UP000188836"/>
    </source>
</evidence>
<gene>
    <name evidence="4" type="ORF">B0T46_15170</name>
</gene>
<keyword evidence="1 4" id="KW-0808">Transferase</keyword>
<evidence type="ECO:0000313" key="4">
    <source>
        <dbReference type="EMBL" id="ONM47970.1"/>
    </source>
</evidence>
<dbReference type="PANTHER" id="PTHR43800:SF1">
    <property type="entry name" value="PEPTIDYL-LYSINE N-ACETYLTRANSFERASE YJAB"/>
    <property type="match status" value="1"/>
</dbReference>
<keyword evidence="2" id="KW-0012">Acyltransferase</keyword>
<dbReference type="EMBL" id="MUMY01000012">
    <property type="protein sequence ID" value="ONM47970.1"/>
    <property type="molecule type" value="Genomic_DNA"/>
</dbReference>
<organism evidence="4 5">
    <name type="scientific">Nocardia donostiensis</name>
    <dbReference type="NCBI Taxonomy" id="1538463"/>
    <lineage>
        <taxon>Bacteria</taxon>
        <taxon>Bacillati</taxon>
        <taxon>Actinomycetota</taxon>
        <taxon>Actinomycetes</taxon>
        <taxon>Mycobacteriales</taxon>
        <taxon>Nocardiaceae</taxon>
        <taxon>Nocardia</taxon>
    </lineage>
</organism>
<sequence>MSMNVLIRRYEPGDEEVVLDLWSRAARQAHPFIPDEGRGERARKMREIYLQQADNWVAELDQTVVGLLGMIGSEIGGLFVAPEAHRRGIGRMLVEHAIAMHGNVTLEVYEGNATARAVYDRLGFTELARRVDADTGHTMIALRKETQVA</sequence>
<dbReference type="STRING" id="1538463.B0T36_21450"/>
<dbReference type="Gene3D" id="3.40.630.30">
    <property type="match status" value="1"/>
</dbReference>
<dbReference type="Pfam" id="PF13508">
    <property type="entry name" value="Acetyltransf_7"/>
    <property type="match status" value="1"/>
</dbReference>
<accession>A0A1V2TEM3</accession>
<protein>
    <submittedName>
        <fullName evidence="4">GNAT family N-acetyltransferase</fullName>
    </submittedName>
</protein>
<dbReference type="SUPFAM" id="SSF55729">
    <property type="entry name" value="Acyl-CoA N-acyltransferases (Nat)"/>
    <property type="match status" value="1"/>
</dbReference>
<evidence type="ECO:0000256" key="1">
    <source>
        <dbReference type="ARBA" id="ARBA00022679"/>
    </source>
</evidence>
<dbReference type="GO" id="GO:0016747">
    <property type="term" value="F:acyltransferase activity, transferring groups other than amino-acyl groups"/>
    <property type="evidence" value="ECO:0007669"/>
    <property type="project" value="InterPro"/>
</dbReference>
<feature type="domain" description="N-acetyltransferase" evidence="3">
    <location>
        <begin position="5"/>
        <end position="147"/>
    </location>
</feature>
<name>A0A1V2TEM3_9NOCA</name>
<dbReference type="InterPro" id="IPR000182">
    <property type="entry name" value="GNAT_dom"/>
</dbReference>
<dbReference type="OrthoDB" id="9788300at2"/>
<reference evidence="4 5" key="1">
    <citation type="journal article" date="2016" name="Antonie Van Leeuwenhoek">
        <title>Nocardia donostiensis sp. nov., isolated from human respiratory specimens.</title>
        <authorList>
            <person name="Ercibengoa M."/>
            <person name="Bell M."/>
            <person name="Marimon J.M."/>
            <person name="Humrighouse B."/>
            <person name="Klenk H.P."/>
            <person name="Potter G."/>
            <person name="Perez-Trallero E."/>
        </authorList>
    </citation>
    <scope>NUCLEOTIDE SEQUENCE [LARGE SCALE GENOMIC DNA]</scope>
    <source>
        <strain evidence="4 5">X1655</strain>
    </source>
</reference>
<dbReference type="CDD" id="cd04301">
    <property type="entry name" value="NAT_SF"/>
    <property type="match status" value="1"/>
</dbReference>